<name>A0A644V4T0_9ZZZZ</name>
<dbReference type="Gene3D" id="3.30.420.270">
    <property type="match status" value="1"/>
</dbReference>
<evidence type="ECO:0000256" key="6">
    <source>
        <dbReference type="SAM" id="Phobius"/>
    </source>
</evidence>
<evidence type="ECO:0000256" key="3">
    <source>
        <dbReference type="ARBA" id="ARBA00022692"/>
    </source>
</evidence>
<comment type="subcellular location">
    <subcellularLocation>
        <location evidence="1">Cell membrane</location>
        <topology evidence="1">Single-pass membrane protein</topology>
    </subcellularLocation>
</comment>
<evidence type="ECO:0000256" key="4">
    <source>
        <dbReference type="ARBA" id="ARBA00022989"/>
    </source>
</evidence>
<comment type="caution">
    <text evidence="7">The sequence shown here is derived from an EMBL/GenBank/DDBJ whole genome shotgun (WGS) entry which is preliminary data.</text>
</comment>
<reference evidence="7" key="1">
    <citation type="submission" date="2019-08" db="EMBL/GenBank/DDBJ databases">
        <authorList>
            <person name="Kucharzyk K."/>
            <person name="Murdoch R.W."/>
            <person name="Higgins S."/>
            <person name="Loffler F."/>
        </authorList>
    </citation>
    <scope>NUCLEOTIDE SEQUENCE</scope>
</reference>
<evidence type="ECO:0000313" key="7">
    <source>
        <dbReference type="EMBL" id="MPL86045.1"/>
    </source>
</evidence>
<sequence length="134" mass="14850">MRFNNQIKNSPEIIVIPMIDIMFFLLVFFMLSTMNMTNMSTVPVNLSSMHDTKLISETSLVISIDEQGGIFVGGEKIERAIVGKCAKAALSANPNVLILVRTDMKSTYNDFSDVIESLKQAGVKRVALAAETRY</sequence>
<keyword evidence="3 6" id="KW-0812">Transmembrane</keyword>
<evidence type="ECO:0000256" key="2">
    <source>
        <dbReference type="ARBA" id="ARBA00022475"/>
    </source>
</evidence>
<accession>A0A644V4T0</accession>
<dbReference type="Pfam" id="PF02472">
    <property type="entry name" value="ExbD"/>
    <property type="match status" value="1"/>
</dbReference>
<organism evidence="7">
    <name type="scientific">bioreactor metagenome</name>
    <dbReference type="NCBI Taxonomy" id="1076179"/>
    <lineage>
        <taxon>unclassified sequences</taxon>
        <taxon>metagenomes</taxon>
        <taxon>ecological metagenomes</taxon>
    </lineage>
</organism>
<proteinExistence type="predicted"/>
<keyword evidence="2" id="KW-1003">Cell membrane</keyword>
<feature type="transmembrane region" description="Helical" evidence="6">
    <location>
        <begin position="12"/>
        <end position="31"/>
    </location>
</feature>
<evidence type="ECO:0008006" key="8">
    <source>
        <dbReference type="Google" id="ProtNLM"/>
    </source>
</evidence>
<evidence type="ECO:0000256" key="1">
    <source>
        <dbReference type="ARBA" id="ARBA00004162"/>
    </source>
</evidence>
<dbReference type="EMBL" id="VSSQ01000215">
    <property type="protein sequence ID" value="MPL86045.1"/>
    <property type="molecule type" value="Genomic_DNA"/>
</dbReference>
<dbReference type="GO" id="GO:0022857">
    <property type="term" value="F:transmembrane transporter activity"/>
    <property type="evidence" value="ECO:0007669"/>
    <property type="project" value="InterPro"/>
</dbReference>
<keyword evidence="4 6" id="KW-1133">Transmembrane helix</keyword>
<gene>
    <name evidence="7" type="ORF">SDC9_32021</name>
</gene>
<evidence type="ECO:0000256" key="5">
    <source>
        <dbReference type="ARBA" id="ARBA00023136"/>
    </source>
</evidence>
<keyword evidence="5 6" id="KW-0472">Membrane</keyword>
<protein>
    <recommendedName>
        <fullName evidence="8">Biopolymer transport protein ExbD</fullName>
    </recommendedName>
</protein>
<dbReference type="InterPro" id="IPR003400">
    <property type="entry name" value="ExbD"/>
</dbReference>
<dbReference type="AlphaFoldDB" id="A0A644V4T0"/>
<dbReference type="PANTHER" id="PTHR30558">
    <property type="entry name" value="EXBD MEMBRANE COMPONENT OF PMF-DRIVEN MACROMOLECULE IMPORT SYSTEM"/>
    <property type="match status" value="1"/>
</dbReference>
<dbReference type="GO" id="GO:0005886">
    <property type="term" value="C:plasma membrane"/>
    <property type="evidence" value="ECO:0007669"/>
    <property type="project" value="UniProtKB-SubCell"/>
</dbReference>